<organism evidence="1 2">
    <name type="scientific">Acinetobacter ursingii</name>
    <dbReference type="NCBI Taxonomy" id="108980"/>
    <lineage>
        <taxon>Bacteria</taxon>
        <taxon>Pseudomonadati</taxon>
        <taxon>Pseudomonadota</taxon>
        <taxon>Gammaproteobacteria</taxon>
        <taxon>Moraxellales</taxon>
        <taxon>Moraxellaceae</taxon>
        <taxon>Acinetobacter</taxon>
    </lineage>
</organism>
<protein>
    <submittedName>
        <fullName evidence="1">Uncharacterized protein</fullName>
    </submittedName>
</protein>
<dbReference type="AlphaFoldDB" id="A0AA46S589"/>
<reference evidence="1" key="1">
    <citation type="journal article" date="2022" name="J Glob Antimicrob Resist">
        <title>Comparative analysis of IMP-4- and OXA-58-containing plasmids of three carbapenemase-producing Acinetobacter ursingii strains in the Netherlands.</title>
        <authorList>
            <person name="Hendrickx A.P.A."/>
            <person name="Schade R.P."/>
            <person name="Landman F."/>
            <person name="Bosch T."/>
            <person name="Schouls L.M."/>
            <person name="van Dijk K."/>
        </authorList>
    </citation>
    <scope>NUCLEOTIDE SEQUENCE</scope>
    <source>
        <strain evidence="1">RIVM_C010559</strain>
    </source>
</reference>
<dbReference type="RefSeq" id="WP_228719710.1">
    <property type="nucleotide sequence ID" value="NZ_CP089052.1"/>
</dbReference>
<name>A0AA46S589_9GAMM</name>
<dbReference type="EMBL" id="CP089052">
    <property type="protein sequence ID" value="UYF73482.1"/>
    <property type="molecule type" value="Genomic_DNA"/>
</dbReference>
<dbReference type="Proteomes" id="UP001164064">
    <property type="component" value="Plasmid pRIVM_C010559_1"/>
</dbReference>
<gene>
    <name evidence="1" type="ORF">LSO60_17355</name>
</gene>
<geneLocation type="plasmid" evidence="1 2">
    <name>pRIVM_C010559_1</name>
</geneLocation>
<evidence type="ECO:0000313" key="2">
    <source>
        <dbReference type="Proteomes" id="UP001164064"/>
    </source>
</evidence>
<proteinExistence type="predicted"/>
<keyword evidence="1" id="KW-0614">Plasmid</keyword>
<accession>A0AA46S589</accession>
<evidence type="ECO:0000313" key="1">
    <source>
        <dbReference type="EMBL" id="UYF73482.1"/>
    </source>
</evidence>
<sequence>MEHLKSKLEDLKSSLEAVNEETDTVEACKILNKTFGRQFPIPEIQEVSEPVVQTYYTQEGKSA</sequence>